<keyword evidence="1" id="KW-0472">Membrane</keyword>
<evidence type="ECO:0000313" key="3">
    <source>
        <dbReference type="Proteomes" id="UP000478052"/>
    </source>
</evidence>
<evidence type="ECO:0000256" key="1">
    <source>
        <dbReference type="SAM" id="Phobius"/>
    </source>
</evidence>
<keyword evidence="1" id="KW-1133">Transmembrane helix</keyword>
<comment type="caution">
    <text evidence="2">The sequence shown here is derived from an EMBL/GenBank/DDBJ whole genome shotgun (WGS) entry which is preliminary data.</text>
</comment>
<evidence type="ECO:0000313" key="2">
    <source>
        <dbReference type="EMBL" id="KAF0748497.1"/>
    </source>
</evidence>
<gene>
    <name evidence="2" type="ORF">FWK35_00014509</name>
</gene>
<reference evidence="2 3" key="1">
    <citation type="submission" date="2019-08" db="EMBL/GenBank/DDBJ databases">
        <title>Whole genome of Aphis craccivora.</title>
        <authorList>
            <person name="Voronova N.V."/>
            <person name="Shulinski R.S."/>
            <person name="Bandarenka Y.V."/>
            <person name="Zhorov D.G."/>
            <person name="Warner D."/>
        </authorList>
    </citation>
    <scope>NUCLEOTIDE SEQUENCE [LARGE SCALE GENOMIC DNA]</scope>
    <source>
        <strain evidence="2">180601</strain>
        <tissue evidence="2">Whole Body</tissue>
    </source>
</reference>
<feature type="transmembrane region" description="Helical" evidence="1">
    <location>
        <begin position="76"/>
        <end position="95"/>
    </location>
</feature>
<organism evidence="2 3">
    <name type="scientific">Aphis craccivora</name>
    <name type="common">Cowpea aphid</name>
    <dbReference type="NCBI Taxonomy" id="307492"/>
    <lineage>
        <taxon>Eukaryota</taxon>
        <taxon>Metazoa</taxon>
        <taxon>Ecdysozoa</taxon>
        <taxon>Arthropoda</taxon>
        <taxon>Hexapoda</taxon>
        <taxon>Insecta</taxon>
        <taxon>Pterygota</taxon>
        <taxon>Neoptera</taxon>
        <taxon>Paraneoptera</taxon>
        <taxon>Hemiptera</taxon>
        <taxon>Sternorrhyncha</taxon>
        <taxon>Aphidomorpha</taxon>
        <taxon>Aphidoidea</taxon>
        <taxon>Aphididae</taxon>
        <taxon>Aphidini</taxon>
        <taxon>Aphis</taxon>
        <taxon>Aphis</taxon>
    </lineage>
</organism>
<proteinExistence type="predicted"/>
<keyword evidence="3" id="KW-1185">Reference proteome</keyword>
<feature type="transmembrane region" description="Helical" evidence="1">
    <location>
        <begin position="45"/>
        <end position="64"/>
    </location>
</feature>
<keyword evidence="1" id="KW-0812">Transmembrane</keyword>
<dbReference type="Proteomes" id="UP000478052">
    <property type="component" value="Unassembled WGS sequence"/>
</dbReference>
<accession>A0A6G0Y3Q9</accession>
<dbReference type="AlphaFoldDB" id="A0A6G0Y3Q9"/>
<sequence length="244" mass="28594">MDILDKIISKLKLYGVNFDSKLSFKNHVDLNIYLKIKILPHTCSLGDIWIIDIVLVVFIYNRLVKYFYQKFDQNPIIYIFAQSFHNCFVITLAYSRIVTYNKDDRHYAGLRIYVPYPSSAALFNPRFLRAQHVACQRNKLGAFRRLTREAVYCVARSFFQNNKMHKSSCVGPSVRFSGDDDDQLIAFVKSGFQKHIKKRSHMGGSWKNFEQDRIIIAYLFIKTTSFFPHFSVVAMKPVPYNPYK</sequence>
<protein>
    <submittedName>
        <fullName evidence="2">Transcription factor Adf-1</fullName>
    </submittedName>
</protein>
<name>A0A6G0Y3Q9_APHCR</name>
<dbReference type="EMBL" id="VUJU01006454">
    <property type="protein sequence ID" value="KAF0748497.1"/>
    <property type="molecule type" value="Genomic_DNA"/>
</dbReference>